<feature type="transmembrane region" description="Helical" evidence="7">
    <location>
        <begin position="216"/>
        <end position="235"/>
    </location>
</feature>
<dbReference type="KEGG" id="bbev:BBEV_1591"/>
<dbReference type="AlphaFoldDB" id="A0A1D7QVC2"/>
<feature type="transmembrane region" description="Helical" evidence="7">
    <location>
        <begin position="149"/>
        <end position="168"/>
    </location>
</feature>
<dbReference type="Pfam" id="PF00892">
    <property type="entry name" value="EamA"/>
    <property type="match status" value="2"/>
</dbReference>
<accession>A0A1D7QVC2</accession>
<dbReference type="PANTHER" id="PTHR32322:SF18">
    <property type="entry name" value="S-ADENOSYLMETHIONINE_S-ADENOSYLHOMOCYSTEINE TRANSPORTER"/>
    <property type="match status" value="1"/>
</dbReference>
<feature type="transmembrane region" description="Helical" evidence="7">
    <location>
        <begin position="180"/>
        <end position="204"/>
    </location>
</feature>
<evidence type="ECO:0000256" key="7">
    <source>
        <dbReference type="SAM" id="Phobius"/>
    </source>
</evidence>
<dbReference type="InterPro" id="IPR050638">
    <property type="entry name" value="AA-Vitamin_Transporters"/>
</dbReference>
<dbReference type="SUPFAM" id="SSF103481">
    <property type="entry name" value="Multidrug resistance efflux transporter EmrE"/>
    <property type="match status" value="2"/>
</dbReference>
<evidence type="ECO:0000256" key="5">
    <source>
        <dbReference type="ARBA" id="ARBA00022989"/>
    </source>
</evidence>
<feature type="transmembrane region" description="Helical" evidence="7">
    <location>
        <begin position="31"/>
        <end position="51"/>
    </location>
</feature>
<keyword evidence="3" id="KW-1003">Cell membrane</keyword>
<dbReference type="PANTHER" id="PTHR32322">
    <property type="entry name" value="INNER MEMBRANE TRANSPORTER"/>
    <property type="match status" value="1"/>
</dbReference>
<feature type="domain" description="EamA" evidence="8">
    <location>
        <begin position="3"/>
        <end position="136"/>
    </location>
</feature>
<feature type="transmembrane region" description="Helical" evidence="7">
    <location>
        <begin position="272"/>
        <end position="289"/>
    </location>
</feature>
<feature type="transmembrane region" description="Helical" evidence="7">
    <location>
        <begin position="247"/>
        <end position="266"/>
    </location>
</feature>
<evidence type="ECO:0000256" key="2">
    <source>
        <dbReference type="ARBA" id="ARBA00007362"/>
    </source>
</evidence>
<dbReference type="Proteomes" id="UP000094463">
    <property type="component" value="Chromosome"/>
</dbReference>
<evidence type="ECO:0000256" key="1">
    <source>
        <dbReference type="ARBA" id="ARBA00004651"/>
    </source>
</evidence>
<comment type="subcellular location">
    <subcellularLocation>
        <location evidence="1">Cell membrane</location>
        <topology evidence="1">Multi-pass membrane protein</topology>
    </subcellularLocation>
</comment>
<comment type="similarity">
    <text evidence="2">Belongs to the EamA transporter family.</text>
</comment>
<keyword evidence="5 7" id="KW-1133">Transmembrane helix</keyword>
<feature type="transmembrane region" description="Helical" evidence="7">
    <location>
        <begin position="5"/>
        <end position="25"/>
    </location>
</feature>
<dbReference type="InterPro" id="IPR000620">
    <property type="entry name" value="EamA_dom"/>
</dbReference>
<dbReference type="OrthoDB" id="9805239at2"/>
<dbReference type="EMBL" id="CP012502">
    <property type="protein sequence ID" value="AOM82952.1"/>
    <property type="molecule type" value="Genomic_DNA"/>
</dbReference>
<organism evidence="9 10">
    <name type="scientific">Salisediminibacterium beveridgei</name>
    <dbReference type="NCBI Taxonomy" id="632773"/>
    <lineage>
        <taxon>Bacteria</taxon>
        <taxon>Bacillati</taxon>
        <taxon>Bacillota</taxon>
        <taxon>Bacilli</taxon>
        <taxon>Bacillales</taxon>
        <taxon>Bacillaceae</taxon>
        <taxon>Salisediminibacterium</taxon>
    </lineage>
</organism>
<dbReference type="RefSeq" id="WP_069364984.1">
    <property type="nucleotide sequence ID" value="NZ_CP012502.1"/>
</dbReference>
<protein>
    <submittedName>
        <fullName evidence="9">Permease of the drug/metabolite transporter (DMT) superfamily</fullName>
    </submittedName>
</protein>
<sequence>MAKAYLLMIFVAMFYSGNILVGKAINDLPPITIAFFRLLLAFIIVAPFAYRQAYLSRETFYKLKWPFILMTLSGVTFFNTFIYGALQFTSATNVAVLETVIPALTVLLSAWLIKERLPRIAIIGVILSICAAMYVVVDGQVLRLHQLNWNPGDLIMIGAIICWSVYSIMVKQYMTFFKPYAALFVMTGLSVLVLLPIMLVEWLITGIPDLTFNLPMYAGLLYLGIFPSLTALLFFNEAVGTLGASRAAVMLNLLPIFTMAGAAIWLGEAVTVHHLSGTVFVIIGVWLTTKKRSSKITGNL</sequence>
<dbReference type="InterPro" id="IPR037185">
    <property type="entry name" value="EmrE-like"/>
</dbReference>
<name>A0A1D7QVC2_9BACI</name>
<dbReference type="GO" id="GO:0005886">
    <property type="term" value="C:plasma membrane"/>
    <property type="evidence" value="ECO:0007669"/>
    <property type="project" value="UniProtKB-SubCell"/>
</dbReference>
<evidence type="ECO:0000256" key="6">
    <source>
        <dbReference type="ARBA" id="ARBA00023136"/>
    </source>
</evidence>
<feature type="transmembrane region" description="Helical" evidence="7">
    <location>
        <begin position="63"/>
        <end position="86"/>
    </location>
</feature>
<keyword evidence="6 7" id="KW-0472">Membrane</keyword>
<evidence type="ECO:0000259" key="8">
    <source>
        <dbReference type="Pfam" id="PF00892"/>
    </source>
</evidence>
<dbReference type="PATRIC" id="fig|632773.3.peg.1674"/>
<keyword evidence="10" id="KW-1185">Reference proteome</keyword>
<proteinExistence type="inferred from homology"/>
<dbReference type="STRING" id="632773.BBEV_1591"/>
<feature type="transmembrane region" description="Helical" evidence="7">
    <location>
        <begin position="120"/>
        <end position="137"/>
    </location>
</feature>
<evidence type="ECO:0000313" key="9">
    <source>
        <dbReference type="EMBL" id="AOM82952.1"/>
    </source>
</evidence>
<keyword evidence="4 7" id="KW-0812">Transmembrane</keyword>
<reference evidence="9 10" key="1">
    <citation type="submission" date="2015-08" db="EMBL/GenBank/DDBJ databases">
        <title>The complete genome sequence of Bacillus beveridgei MLTeJB.</title>
        <authorList>
            <person name="Hanson T.E."/>
            <person name="Mesa C."/>
            <person name="Basesman S.M."/>
            <person name="Oremland R.S."/>
        </authorList>
    </citation>
    <scope>NUCLEOTIDE SEQUENCE [LARGE SCALE GENOMIC DNA]</scope>
    <source>
        <strain evidence="9 10">MLTeJB</strain>
    </source>
</reference>
<evidence type="ECO:0000313" key="10">
    <source>
        <dbReference type="Proteomes" id="UP000094463"/>
    </source>
</evidence>
<evidence type="ECO:0000256" key="3">
    <source>
        <dbReference type="ARBA" id="ARBA00022475"/>
    </source>
</evidence>
<evidence type="ECO:0000256" key="4">
    <source>
        <dbReference type="ARBA" id="ARBA00022692"/>
    </source>
</evidence>
<feature type="domain" description="EamA" evidence="8">
    <location>
        <begin position="151"/>
        <end position="289"/>
    </location>
</feature>
<gene>
    <name evidence="9" type="primary">yyaM-2</name>
    <name evidence="9" type="ORF">BBEV_1591</name>
</gene>
<feature type="transmembrane region" description="Helical" evidence="7">
    <location>
        <begin position="92"/>
        <end position="113"/>
    </location>
</feature>